<reference evidence="2" key="1">
    <citation type="journal article" date="2013" name="Genetics">
        <title>The draft genome and transcriptome of Panagrellus redivivus are shaped by the harsh demands of a free-living lifestyle.</title>
        <authorList>
            <person name="Srinivasan J."/>
            <person name="Dillman A.R."/>
            <person name="Macchietto M.G."/>
            <person name="Heikkinen L."/>
            <person name="Lakso M."/>
            <person name="Fracchia K.M."/>
            <person name="Antoshechkin I."/>
            <person name="Mortazavi A."/>
            <person name="Wong G."/>
            <person name="Sternberg P.W."/>
        </authorList>
    </citation>
    <scope>NUCLEOTIDE SEQUENCE [LARGE SCALE GENOMIC DNA]</scope>
    <source>
        <strain evidence="2">MT8872</strain>
    </source>
</reference>
<evidence type="ECO:0000313" key="2">
    <source>
        <dbReference type="Proteomes" id="UP000492821"/>
    </source>
</evidence>
<dbReference type="InterPro" id="IPR000477">
    <property type="entry name" value="RT_dom"/>
</dbReference>
<dbReference type="Proteomes" id="UP000492821">
    <property type="component" value="Unassembled WGS sequence"/>
</dbReference>
<dbReference type="Pfam" id="PF00078">
    <property type="entry name" value="RVT_1"/>
    <property type="match status" value="1"/>
</dbReference>
<dbReference type="WBParaSite" id="Pan_g18726.t1">
    <property type="protein sequence ID" value="Pan_g18726.t1"/>
    <property type="gene ID" value="Pan_g18726"/>
</dbReference>
<organism evidence="2 3">
    <name type="scientific">Panagrellus redivivus</name>
    <name type="common">Microworm</name>
    <dbReference type="NCBI Taxonomy" id="6233"/>
    <lineage>
        <taxon>Eukaryota</taxon>
        <taxon>Metazoa</taxon>
        <taxon>Ecdysozoa</taxon>
        <taxon>Nematoda</taxon>
        <taxon>Chromadorea</taxon>
        <taxon>Rhabditida</taxon>
        <taxon>Tylenchina</taxon>
        <taxon>Panagrolaimomorpha</taxon>
        <taxon>Panagrolaimoidea</taxon>
        <taxon>Panagrolaimidae</taxon>
        <taxon>Panagrellus</taxon>
    </lineage>
</organism>
<dbReference type="PANTHER" id="PTHR33332">
    <property type="entry name" value="REVERSE TRANSCRIPTASE DOMAIN-CONTAINING PROTEIN"/>
    <property type="match status" value="1"/>
</dbReference>
<evidence type="ECO:0000313" key="3">
    <source>
        <dbReference type="WBParaSite" id="Pan_g18726.t1"/>
    </source>
</evidence>
<dbReference type="AlphaFoldDB" id="A0A7E4VB33"/>
<proteinExistence type="predicted"/>
<sequence>MSETFVNHKLLFFMFDNNLIPPEQRGFLKGRSVTSNLIGALEIITTLAEKSVPADTICFDFRKAFDKVLRSILLSKLKKLNCPEFIISWITSFESDLSMSVLIGNCKSSPVPTPSGVHQGSVLGPTLFLADLPSFCQTDGVHCFLFAHDVKIVGSDPACLHSFIDKFVVWSREN</sequence>
<accession>A0A7E4VB33</accession>
<feature type="domain" description="Reverse transcriptase" evidence="1">
    <location>
        <begin position="14"/>
        <end position="173"/>
    </location>
</feature>
<protein>
    <submittedName>
        <fullName evidence="3">Reverse transcriptase domain-containing protein</fullName>
    </submittedName>
</protein>
<reference evidence="3" key="2">
    <citation type="submission" date="2020-10" db="UniProtKB">
        <authorList>
            <consortium name="WormBaseParasite"/>
        </authorList>
    </citation>
    <scope>IDENTIFICATION</scope>
</reference>
<evidence type="ECO:0000259" key="1">
    <source>
        <dbReference type="Pfam" id="PF00078"/>
    </source>
</evidence>
<keyword evidence="2" id="KW-1185">Reference proteome</keyword>
<name>A0A7E4VB33_PANRE</name>